<gene>
    <name evidence="2" type="ORF">KUH32_11075</name>
</gene>
<evidence type="ECO:0000313" key="3">
    <source>
        <dbReference type="Proteomes" id="UP001166293"/>
    </source>
</evidence>
<evidence type="ECO:0000256" key="1">
    <source>
        <dbReference type="SAM" id="SignalP"/>
    </source>
</evidence>
<sequence length="90" mass="9693">MNTPAWVAAFVLVASTASAQQTDCDAQAALVMQAVESRATGEPMRKTRRALREELGRTAGDALAEWIYALPPEQLTDAVGESWKAQCEAL</sequence>
<dbReference type="Proteomes" id="UP001166293">
    <property type="component" value="Unassembled WGS sequence"/>
</dbReference>
<evidence type="ECO:0000313" key="2">
    <source>
        <dbReference type="EMBL" id="MBV2360320.1"/>
    </source>
</evidence>
<reference evidence="2" key="1">
    <citation type="submission" date="2021-06" db="EMBL/GenBank/DDBJ databases">
        <title>Thalassococcus sp. CAU 1522 isolated from sea sand, Republic of Korea.</title>
        <authorList>
            <person name="Kim W."/>
        </authorList>
    </citation>
    <scope>NUCLEOTIDE SEQUENCE</scope>
    <source>
        <strain evidence="2">CAU 1522</strain>
    </source>
</reference>
<keyword evidence="1" id="KW-0732">Signal</keyword>
<protein>
    <submittedName>
        <fullName evidence="2">Uncharacterized protein</fullName>
    </submittedName>
</protein>
<dbReference type="EMBL" id="JAHRWL010000001">
    <property type="protein sequence ID" value="MBV2360320.1"/>
    <property type="molecule type" value="Genomic_DNA"/>
</dbReference>
<keyword evidence="3" id="KW-1185">Reference proteome</keyword>
<name>A0ABS6N8I1_9RHOB</name>
<feature type="chain" id="PRO_5047094810" evidence="1">
    <location>
        <begin position="20"/>
        <end position="90"/>
    </location>
</feature>
<feature type="signal peptide" evidence="1">
    <location>
        <begin position="1"/>
        <end position="19"/>
    </location>
</feature>
<accession>A0ABS6N8I1</accession>
<proteinExistence type="predicted"/>
<comment type="caution">
    <text evidence="2">The sequence shown here is derived from an EMBL/GenBank/DDBJ whole genome shotgun (WGS) entry which is preliminary data.</text>
</comment>
<organism evidence="2 3">
    <name type="scientific">Thalassococcus arenae</name>
    <dbReference type="NCBI Taxonomy" id="2851652"/>
    <lineage>
        <taxon>Bacteria</taxon>
        <taxon>Pseudomonadati</taxon>
        <taxon>Pseudomonadota</taxon>
        <taxon>Alphaproteobacteria</taxon>
        <taxon>Rhodobacterales</taxon>
        <taxon>Roseobacteraceae</taxon>
        <taxon>Thalassococcus</taxon>
    </lineage>
</organism>
<dbReference type="RefSeq" id="WP_217778116.1">
    <property type="nucleotide sequence ID" value="NZ_JAHRWL010000001.1"/>
</dbReference>